<feature type="repeat" description="TPR" evidence="3">
    <location>
        <begin position="270"/>
        <end position="303"/>
    </location>
</feature>
<feature type="repeat" description="TPR" evidence="3">
    <location>
        <begin position="202"/>
        <end position="235"/>
    </location>
</feature>
<feature type="chain" id="PRO_5020376482" evidence="4">
    <location>
        <begin position="34"/>
        <end position="927"/>
    </location>
</feature>
<dbReference type="InterPro" id="IPR014266">
    <property type="entry name" value="PEP-CTERM_TPR_PrsT"/>
</dbReference>
<reference evidence="5 6" key="1">
    <citation type="submission" date="2017-04" db="EMBL/GenBank/DDBJ databases">
        <title>Draft genome sequence of Zooshikella ganghwensis VG4 isolated from Red Sea sediments.</title>
        <authorList>
            <person name="Rehman Z."/>
            <person name="Alam I."/>
            <person name="Kamau A."/>
            <person name="Bajic V."/>
            <person name="Leiknes T."/>
        </authorList>
    </citation>
    <scope>NUCLEOTIDE SEQUENCE [LARGE SCALE GENOMIC DNA]</scope>
    <source>
        <strain evidence="5 6">VG4</strain>
    </source>
</reference>
<dbReference type="InterPro" id="IPR011990">
    <property type="entry name" value="TPR-like_helical_dom_sf"/>
</dbReference>
<dbReference type="Pfam" id="PF13432">
    <property type="entry name" value="TPR_16"/>
    <property type="match status" value="2"/>
</dbReference>
<keyword evidence="1" id="KW-0677">Repeat</keyword>
<feature type="repeat" description="TPR" evidence="3">
    <location>
        <begin position="847"/>
        <end position="880"/>
    </location>
</feature>
<dbReference type="Gene3D" id="1.25.40.10">
    <property type="entry name" value="Tetratricopeptide repeat domain"/>
    <property type="match status" value="8"/>
</dbReference>
<evidence type="ECO:0000313" key="6">
    <source>
        <dbReference type="Proteomes" id="UP000257039"/>
    </source>
</evidence>
<dbReference type="Pfam" id="PF12895">
    <property type="entry name" value="ANAPC3"/>
    <property type="match status" value="1"/>
</dbReference>
<dbReference type="InterPro" id="IPR019734">
    <property type="entry name" value="TPR_rpt"/>
</dbReference>
<evidence type="ECO:0000256" key="3">
    <source>
        <dbReference type="PROSITE-ProRule" id="PRU00339"/>
    </source>
</evidence>
<evidence type="ECO:0000313" key="5">
    <source>
        <dbReference type="EMBL" id="RDH43340.1"/>
    </source>
</evidence>
<feature type="repeat" description="TPR" evidence="3">
    <location>
        <begin position="67"/>
        <end position="100"/>
    </location>
</feature>
<gene>
    <name evidence="5" type="primary">prsT</name>
    <name evidence="5" type="ORF">B9G39_07770</name>
</gene>
<evidence type="ECO:0000256" key="2">
    <source>
        <dbReference type="ARBA" id="ARBA00022803"/>
    </source>
</evidence>
<dbReference type="SUPFAM" id="SSF48452">
    <property type="entry name" value="TPR-like"/>
    <property type="match status" value="5"/>
</dbReference>
<feature type="signal peptide" evidence="4">
    <location>
        <begin position="1"/>
        <end position="33"/>
    </location>
</feature>
<dbReference type="RefSeq" id="WP_094786685.1">
    <property type="nucleotide sequence ID" value="NZ_NDXW01000001.1"/>
</dbReference>
<evidence type="ECO:0000256" key="1">
    <source>
        <dbReference type="ARBA" id="ARBA00022737"/>
    </source>
</evidence>
<dbReference type="InterPro" id="IPR051685">
    <property type="entry name" value="Ycf3/AcsC/BcsC/TPR_MFPF"/>
</dbReference>
<organism evidence="5 6">
    <name type="scientific">Zooshikella ganghwensis</name>
    <dbReference type="NCBI Taxonomy" id="202772"/>
    <lineage>
        <taxon>Bacteria</taxon>
        <taxon>Pseudomonadati</taxon>
        <taxon>Pseudomonadota</taxon>
        <taxon>Gammaproteobacteria</taxon>
        <taxon>Oceanospirillales</taxon>
        <taxon>Zooshikellaceae</taxon>
        <taxon>Zooshikella</taxon>
    </lineage>
</organism>
<dbReference type="PROSITE" id="PS50005">
    <property type="entry name" value="TPR"/>
    <property type="match status" value="5"/>
</dbReference>
<dbReference type="NCBIfam" id="TIGR02917">
    <property type="entry name" value="PEP_TPR_lipo"/>
    <property type="match status" value="1"/>
</dbReference>
<dbReference type="SMART" id="SM00028">
    <property type="entry name" value="TPR"/>
    <property type="match status" value="15"/>
</dbReference>
<dbReference type="AlphaFoldDB" id="A0A4P9VMJ7"/>
<comment type="caution">
    <text evidence="5">The sequence shown here is derived from an EMBL/GenBank/DDBJ whole genome shotgun (WGS) entry which is preliminary data.</text>
</comment>
<feature type="repeat" description="TPR" evidence="3">
    <location>
        <begin position="373"/>
        <end position="406"/>
    </location>
</feature>
<protein>
    <submittedName>
        <fullName evidence="5">PEP-CTERM system TPR-repeat protein PrsT</fullName>
    </submittedName>
</protein>
<dbReference type="Pfam" id="PF14559">
    <property type="entry name" value="TPR_19"/>
    <property type="match status" value="5"/>
</dbReference>
<dbReference type="PROSITE" id="PS50293">
    <property type="entry name" value="TPR_REGION"/>
    <property type="match status" value="1"/>
</dbReference>
<sequence>MKKDSCVMQTLNRIRLSLCSLCLGVTLPLSGLAADYLKDAQQYYDKGEYKSAEIQLKNVLKENPEDAKARALLGRAYLKQGILPSAVKEFERAKKLGELELEDRLSLAELYLLQRRFTEAITLADLEAIDAEHQPDGLLIHGYAYMGQGMYADAREAFEKALKSKDLPSARLGLAKVDFREGNIEESSKRLEKILKAEAENPDALILRAQIATRQERYADAINDLDAVLKLAPENYNALIKRADAYALSDKLDEAKADLDIVLEKVPEHPEANFTLTKVYLKQGEYEKAREAGDKVLRLRQQFVPVMYLLGIAHYGLGNYQQALEQLEQYTSYIKGNDGANILLAQVLVKQKNHQGAITLLEKLAAKEGKHQARVYALLGNAYMKTKDYAKATHYLDKALELEPNIARLQAQVAVGHLFSGDTESAIKELKELSAKAEEPNDADLLLVRTYIQGKQYQQAESLVTKRIKQWPDNPMYYNLQGLLHQVQGRFDEAKTGFQQALSKDKKYIPALMGLAGLSYTQGDQDAAKEYYQQAIAVNEKYLPAYFALSAVASSAKDEKAAISWLEKANKANEKDLRTQVMLADAYLNYKRLDDAKRVTRRLADDYGDQLAVIELQTRVARASNDDTNTQYLLEKLVTLSPDNKGYINQLMQYHLQKGDKKAALDVLDAALRRQPMDKQLILTKMRLLNQQKRFDEALVIAKDIVAREKDSPTANILLASAYLNAKQDDKAKEIYQPMLDELAEVGMVSRLYAFFNSHGMKKDIEKLFTDSLNKWPSNGAIRRLYAQHLHSNGYVDDAIKQYEEILKKEPDDVTSLNNLAWFYLDKGQEKALEYAEKAHKAMPNSPEVADTYGWVLLNNNQHDKALELLTNAAKAAPNNLDIRYHYAVALVKAGKKEQAKKELKLVLDSNRSFSEKKAAEELFSEL</sequence>
<dbReference type="Proteomes" id="UP000257039">
    <property type="component" value="Unassembled WGS sequence"/>
</dbReference>
<keyword evidence="2 3" id="KW-0802">TPR repeat</keyword>
<proteinExistence type="predicted"/>
<name>A0A4P9VMJ7_9GAMM</name>
<evidence type="ECO:0000256" key="4">
    <source>
        <dbReference type="SAM" id="SignalP"/>
    </source>
</evidence>
<accession>A0A4P9VMJ7</accession>
<keyword evidence="6" id="KW-1185">Reference proteome</keyword>
<dbReference type="PANTHER" id="PTHR44943:SF8">
    <property type="entry name" value="TPR REPEAT-CONTAINING PROTEIN MJ0263"/>
    <property type="match status" value="1"/>
</dbReference>
<keyword evidence="4" id="KW-0732">Signal</keyword>
<dbReference type="PANTHER" id="PTHR44943">
    <property type="entry name" value="CELLULOSE SYNTHASE OPERON PROTEIN C"/>
    <property type="match status" value="1"/>
</dbReference>
<dbReference type="EMBL" id="NDXW01000001">
    <property type="protein sequence ID" value="RDH43340.1"/>
    <property type="molecule type" value="Genomic_DNA"/>
</dbReference>